<proteinExistence type="inferred from homology"/>
<dbReference type="InterPro" id="IPR043597">
    <property type="entry name" value="TPH_dom"/>
</dbReference>
<evidence type="ECO:0000256" key="5">
    <source>
        <dbReference type="ARBA" id="ARBA00033747"/>
    </source>
</evidence>
<dbReference type="EMBL" id="BEGY01000045">
    <property type="protein sequence ID" value="GAX79725.1"/>
    <property type="molecule type" value="Genomic_DNA"/>
</dbReference>
<evidence type="ECO:0000256" key="4">
    <source>
        <dbReference type="ARBA" id="ARBA00023273"/>
    </source>
</evidence>
<reference evidence="9 10" key="1">
    <citation type="submission" date="2017-08" db="EMBL/GenBank/DDBJ databases">
        <title>Acidophilic green algal genome provides insights into adaptation to an acidic environment.</title>
        <authorList>
            <person name="Hirooka S."/>
            <person name="Hirose Y."/>
            <person name="Kanesaki Y."/>
            <person name="Higuchi S."/>
            <person name="Fujiwara T."/>
            <person name="Onuma R."/>
            <person name="Era A."/>
            <person name="Ohbayashi R."/>
            <person name="Uzuka A."/>
            <person name="Nozaki H."/>
            <person name="Yoshikawa H."/>
            <person name="Miyagishima S.Y."/>
        </authorList>
    </citation>
    <scope>NUCLEOTIDE SEQUENCE [LARGE SCALE GENOMIC DNA]</scope>
    <source>
        <strain evidence="9 10">NIES-2499</strain>
    </source>
</reference>
<keyword evidence="10" id="KW-1185">Reference proteome</keyword>
<evidence type="ECO:0000259" key="8">
    <source>
        <dbReference type="Pfam" id="PF13868"/>
    </source>
</evidence>
<accession>A0A250X9F8</accession>
<dbReference type="PANTHER" id="PTHR31183">
    <property type="entry name" value="TRICHOPLEIN KERATIN FILAMENT-BINDING PROTEIN FAMILY MEMBER"/>
    <property type="match status" value="1"/>
</dbReference>
<keyword evidence="3" id="KW-0969">Cilium</keyword>
<name>A0A250X9F8_9CHLO</name>
<evidence type="ECO:0000313" key="9">
    <source>
        <dbReference type="EMBL" id="GAX79725.1"/>
    </source>
</evidence>
<feature type="coiled-coil region" evidence="7">
    <location>
        <begin position="354"/>
        <end position="381"/>
    </location>
</feature>
<dbReference type="Pfam" id="PF13868">
    <property type="entry name" value="TPH"/>
    <property type="match status" value="1"/>
</dbReference>
<evidence type="ECO:0000313" key="10">
    <source>
        <dbReference type="Proteomes" id="UP000232323"/>
    </source>
</evidence>
<organism evidence="9 10">
    <name type="scientific">Chlamydomonas eustigma</name>
    <dbReference type="NCBI Taxonomy" id="1157962"/>
    <lineage>
        <taxon>Eukaryota</taxon>
        <taxon>Viridiplantae</taxon>
        <taxon>Chlorophyta</taxon>
        <taxon>core chlorophytes</taxon>
        <taxon>Chlorophyceae</taxon>
        <taxon>CS clade</taxon>
        <taxon>Chlamydomonadales</taxon>
        <taxon>Chlamydomonadaceae</taxon>
        <taxon>Chlamydomonas</taxon>
    </lineage>
</organism>
<feature type="domain" description="Trichohyalin-plectin-homology" evidence="8">
    <location>
        <begin position="133"/>
        <end position="465"/>
    </location>
</feature>
<comment type="similarity">
    <text evidence="5">Belongs to the CFAP53 family.</text>
</comment>
<comment type="subcellular location">
    <subcellularLocation>
        <location evidence="1">Cell projection</location>
        <location evidence="1">Cilium</location>
    </subcellularLocation>
</comment>
<dbReference type="STRING" id="1157962.A0A250X9F8"/>
<protein>
    <recommendedName>
        <fullName evidence="6">Cilia- and flagella-associated protein 53</fullName>
    </recommendedName>
</protein>
<evidence type="ECO:0000256" key="1">
    <source>
        <dbReference type="ARBA" id="ARBA00004138"/>
    </source>
</evidence>
<keyword evidence="2 7" id="KW-0175">Coiled coil</keyword>
<dbReference type="InterPro" id="IPR043596">
    <property type="entry name" value="CFAP53/TCHP"/>
</dbReference>
<comment type="caution">
    <text evidence="9">The sequence shown here is derived from an EMBL/GenBank/DDBJ whole genome shotgun (WGS) entry which is preliminary data.</text>
</comment>
<keyword evidence="4" id="KW-0966">Cell projection</keyword>
<sequence length="484" mass="57324">MAKQSRGIAALAAQSKLREYEARLQEMNINESKRVSSAIQWQMSSDAKLRSNIVKQRFEELRQRREVDLDARRARLASKLMREDAQLKQELIDSQETPEQRRAKLADRARALAGKREAERQQLAASLYERAFQEDCDVLRETNSKRVLYRTLEERTAQIEQKMAAKIIEEEEKRMFHEMNEQERLKSIQRHVDDQRKIMEQRLATTKVLEEQVRAVNLRREEEAAARKQEIEELRQLWEAMAQEQEQQDAMEKEQMKALASELFEFNRLRKMEMSEKDRMERELDLKILQDALVREANDEQKEAEAKAKRKEDMRHYREQLSIMMAQEAENGAEREAMIQAEFDRQQRQADAEMAAREAARQRLMEQVDAIRQEQIRYKQQQRRDKYLNRDAELAALAEDEARATQEEGRKLADTRKRNLIQKLEVQTQMVAKAHIRAAEEDEKLRALEVAKATEKAYMAKVQETVANSYPPQWFGHKKVNWYT</sequence>
<evidence type="ECO:0000256" key="3">
    <source>
        <dbReference type="ARBA" id="ARBA00023069"/>
    </source>
</evidence>
<dbReference type="Proteomes" id="UP000232323">
    <property type="component" value="Unassembled WGS sequence"/>
</dbReference>
<evidence type="ECO:0000256" key="2">
    <source>
        <dbReference type="ARBA" id="ARBA00023054"/>
    </source>
</evidence>
<gene>
    <name evidence="9" type="ORF">CEUSTIGMA_g7166.t1</name>
</gene>
<dbReference type="OrthoDB" id="536142at2759"/>
<dbReference type="AlphaFoldDB" id="A0A250X9F8"/>
<evidence type="ECO:0000256" key="7">
    <source>
        <dbReference type="SAM" id="Coils"/>
    </source>
</evidence>
<dbReference type="GO" id="GO:0005929">
    <property type="term" value="C:cilium"/>
    <property type="evidence" value="ECO:0007669"/>
    <property type="project" value="UniProtKB-SubCell"/>
</dbReference>
<dbReference type="PANTHER" id="PTHR31183:SF1">
    <property type="entry name" value="CILIA- AND FLAGELLA-ASSOCIATED PROTEIN 53"/>
    <property type="match status" value="1"/>
</dbReference>
<evidence type="ECO:0000256" key="6">
    <source>
        <dbReference type="ARBA" id="ARBA00033773"/>
    </source>
</evidence>